<evidence type="ECO:0000256" key="1">
    <source>
        <dbReference type="SAM" id="MobiDB-lite"/>
    </source>
</evidence>
<feature type="region of interest" description="Disordered" evidence="1">
    <location>
        <begin position="23"/>
        <end position="62"/>
    </location>
</feature>
<dbReference type="EMBL" id="BQKI01000001">
    <property type="protein sequence ID" value="GJM87420.1"/>
    <property type="molecule type" value="Genomic_DNA"/>
</dbReference>
<reference evidence="2" key="2">
    <citation type="submission" date="2021-12" db="EMBL/GenBank/DDBJ databases">
        <title>Resequencing data analysis of finger millet.</title>
        <authorList>
            <person name="Hatakeyama M."/>
            <person name="Aluri S."/>
            <person name="Balachadran M.T."/>
            <person name="Sivarajan S.R."/>
            <person name="Poveda L."/>
            <person name="Shimizu-Inatsugi R."/>
            <person name="Schlapbach R."/>
            <person name="Sreeman S.M."/>
            <person name="Shimizu K.K."/>
        </authorList>
    </citation>
    <scope>NUCLEOTIDE SEQUENCE</scope>
</reference>
<gene>
    <name evidence="2" type="primary">ga03371</name>
    <name evidence="2" type="ORF">PR202_ga03371</name>
</gene>
<reference evidence="2" key="1">
    <citation type="journal article" date="2018" name="DNA Res.">
        <title>Multiple hybrid de novo genome assembly of finger millet, an orphan allotetraploid crop.</title>
        <authorList>
            <person name="Hatakeyama M."/>
            <person name="Aluri S."/>
            <person name="Balachadran M.T."/>
            <person name="Sivarajan S.R."/>
            <person name="Patrignani A."/>
            <person name="Gruter S."/>
            <person name="Poveda L."/>
            <person name="Shimizu-Inatsugi R."/>
            <person name="Baeten J."/>
            <person name="Francoijs K.J."/>
            <person name="Nataraja K.N."/>
            <person name="Reddy Y.A.N."/>
            <person name="Phadnis S."/>
            <person name="Ravikumar R.L."/>
            <person name="Schlapbach R."/>
            <person name="Sreeman S.M."/>
            <person name="Shimizu K.K."/>
        </authorList>
    </citation>
    <scope>NUCLEOTIDE SEQUENCE</scope>
</reference>
<keyword evidence="3" id="KW-1185">Reference proteome</keyword>
<proteinExistence type="predicted"/>
<protein>
    <submittedName>
        <fullName evidence="2">Uncharacterized protein</fullName>
    </submittedName>
</protein>
<dbReference type="AlphaFoldDB" id="A0AAV5BM91"/>
<organism evidence="2 3">
    <name type="scientific">Eleusine coracana subsp. coracana</name>
    <dbReference type="NCBI Taxonomy" id="191504"/>
    <lineage>
        <taxon>Eukaryota</taxon>
        <taxon>Viridiplantae</taxon>
        <taxon>Streptophyta</taxon>
        <taxon>Embryophyta</taxon>
        <taxon>Tracheophyta</taxon>
        <taxon>Spermatophyta</taxon>
        <taxon>Magnoliopsida</taxon>
        <taxon>Liliopsida</taxon>
        <taxon>Poales</taxon>
        <taxon>Poaceae</taxon>
        <taxon>PACMAD clade</taxon>
        <taxon>Chloridoideae</taxon>
        <taxon>Cynodonteae</taxon>
        <taxon>Eleusininae</taxon>
        <taxon>Eleusine</taxon>
    </lineage>
</organism>
<dbReference type="Proteomes" id="UP001054889">
    <property type="component" value="Unassembled WGS sequence"/>
</dbReference>
<sequence length="62" mass="6832">MLHFPSSSLGLRAIREEAWNDFSGQELPPIKSPSQEVSDGDANKYTVSTRAVPQGPNPLHNR</sequence>
<evidence type="ECO:0000313" key="2">
    <source>
        <dbReference type="EMBL" id="GJM87420.1"/>
    </source>
</evidence>
<comment type="caution">
    <text evidence="2">The sequence shown here is derived from an EMBL/GenBank/DDBJ whole genome shotgun (WGS) entry which is preliminary data.</text>
</comment>
<evidence type="ECO:0000313" key="3">
    <source>
        <dbReference type="Proteomes" id="UP001054889"/>
    </source>
</evidence>
<accession>A0AAV5BM91</accession>
<name>A0AAV5BM91_ELECO</name>